<sequence length="64" mass="7503">MKKLSTEQFVKVMSHSIQRVEKSVEQMERHTTITKTEQVQLMQAVLELADRIKLIEAHVIKINK</sequence>
<accession>A0A544TLG7</accession>
<reference evidence="1 2" key="1">
    <citation type="submission" date="2019-05" db="EMBL/GenBank/DDBJ databases">
        <title>Psychrobacillus vulpis sp. nov., a new species isolated from feces of a red fox that inhabits in The Tablas de Daimiel Natural Park, Albacete, Spain.</title>
        <authorList>
            <person name="Rodriguez M."/>
            <person name="Reina J.C."/>
            <person name="Bejar V."/>
            <person name="Llamas I."/>
        </authorList>
    </citation>
    <scope>NUCLEOTIDE SEQUENCE [LARGE SCALE GENOMIC DNA]</scope>
    <source>
        <strain evidence="1 2">NHI-2</strain>
    </source>
</reference>
<comment type="caution">
    <text evidence="1">The sequence shown here is derived from an EMBL/GenBank/DDBJ whole genome shotgun (WGS) entry which is preliminary data.</text>
</comment>
<proteinExistence type="predicted"/>
<name>A0A544TLG7_9BACI</name>
<organism evidence="1 2">
    <name type="scientific">Psychrobacillus soli</name>
    <dbReference type="NCBI Taxonomy" id="1543965"/>
    <lineage>
        <taxon>Bacteria</taxon>
        <taxon>Bacillati</taxon>
        <taxon>Bacillota</taxon>
        <taxon>Bacilli</taxon>
        <taxon>Bacillales</taxon>
        <taxon>Bacillaceae</taxon>
        <taxon>Psychrobacillus</taxon>
    </lineage>
</organism>
<dbReference type="RefSeq" id="WP_142605247.1">
    <property type="nucleotide sequence ID" value="NZ_VDGG01000003.1"/>
</dbReference>
<protein>
    <submittedName>
        <fullName evidence="1">Uncharacterized protein</fullName>
    </submittedName>
</protein>
<evidence type="ECO:0000313" key="1">
    <source>
        <dbReference type="EMBL" id="TQR18307.1"/>
    </source>
</evidence>
<evidence type="ECO:0000313" key="2">
    <source>
        <dbReference type="Proteomes" id="UP000318937"/>
    </source>
</evidence>
<gene>
    <name evidence="1" type="ORF">FG383_02400</name>
</gene>
<keyword evidence="2" id="KW-1185">Reference proteome</keyword>
<dbReference type="Proteomes" id="UP000318937">
    <property type="component" value="Unassembled WGS sequence"/>
</dbReference>
<dbReference type="AlphaFoldDB" id="A0A544TLG7"/>
<dbReference type="EMBL" id="VDGG01000003">
    <property type="protein sequence ID" value="TQR18307.1"/>
    <property type="molecule type" value="Genomic_DNA"/>
</dbReference>
<dbReference type="OrthoDB" id="2971032at2"/>